<dbReference type="GO" id="GO:0003700">
    <property type="term" value="F:DNA-binding transcription factor activity"/>
    <property type="evidence" value="ECO:0007669"/>
    <property type="project" value="InterPro"/>
</dbReference>
<feature type="compositionally biased region" description="Basic and acidic residues" evidence="4">
    <location>
        <begin position="266"/>
        <end position="282"/>
    </location>
</feature>
<feature type="region of interest" description="Disordered" evidence="4">
    <location>
        <begin position="255"/>
        <end position="288"/>
    </location>
</feature>
<feature type="domain" description="HTH araC/xylS-type" evidence="5">
    <location>
        <begin position="142"/>
        <end position="239"/>
    </location>
</feature>
<keyword evidence="3" id="KW-0804">Transcription</keyword>
<dbReference type="GO" id="GO:0043565">
    <property type="term" value="F:sequence-specific DNA binding"/>
    <property type="evidence" value="ECO:0007669"/>
    <property type="project" value="InterPro"/>
</dbReference>
<keyword evidence="1" id="KW-0805">Transcription regulation</keyword>
<sequence>MPDRIIYTAPGITAKATSRPAMVVVVGTRGAVRLQTADETHTARVILVAPNVVRSIEARDVGLYSIQLDAASALGQSLFKNVLRGKRVVDVSDRADGSVMRIAEAAQNQTQECEAMRAGSQRMLDALFVQAARSQSTDARVDAVACWLRTHLPPRTEPARLAGLCGLSESRLAHLFAQATGSAMREYLLWTKMRKAAEMFAAGSTLTDIAHSTGFADLAHLTRTFKRYFDLTPSFLSNPGLVRVQVSRELVGGGKPLRSRIASKPPAHDDDGSVADAIDRPAKPFVGR</sequence>
<evidence type="ECO:0000259" key="5">
    <source>
        <dbReference type="PROSITE" id="PS01124"/>
    </source>
</evidence>
<reference evidence="6 7" key="1">
    <citation type="submission" date="2020-02" db="EMBL/GenBank/DDBJ databases">
        <title>Paraburkholderia simonii sp. nov. and Paraburkholderia youngii sp. nov. Brazilian and Mexican Mimosa-associated rhizobia.</title>
        <authorList>
            <person name="Mavima L."/>
            <person name="Beukes C.W."/>
            <person name="Chan W.Y."/>
            <person name="Palmer M."/>
            <person name="De Meyer S.E."/>
            <person name="James E.K."/>
            <person name="Venter S.N."/>
            <person name="Steenkamp E.T."/>
        </authorList>
    </citation>
    <scope>NUCLEOTIDE SEQUENCE [LARGE SCALE GENOMIC DNA]</scope>
    <source>
        <strain evidence="6 7">JPY169</strain>
    </source>
</reference>
<keyword evidence="2" id="KW-0238">DNA-binding</keyword>
<accession>A0A7Y6N012</accession>
<dbReference type="InterPro" id="IPR050204">
    <property type="entry name" value="AraC_XylS_family_regulators"/>
</dbReference>
<dbReference type="SUPFAM" id="SSF46689">
    <property type="entry name" value="Homeodomain-like"/>
    <property type="match status" value="1"/>
</dbReference>
<dbReference type="EMBL" id="JAALDK010000001">
    <property type="protein sequence ID" value="NUY02432.1"/>
    <property type="molecule type" value="Genomic_DNA"/>
</dbReference>
<evidence type="ECO:0000313" key="7">
    <source>
        <dbReference type="Proteomes" id="UP000594380"/>
    </source>
</evidence>
<organism evidence="6 7">
    <name type="scientific">Paraburkholderia youngii</name>
    <dbReference type="NCBI Taxonomy" id="2782701"/>
    <lineage>
        <taxon>Bacteria</taxon>
        <taxon>Pseudomonadati</taxon>
        <taxon>Pseudomonadota</taxon>
        <taxon>Betaproteobacteria</taxon>
        <taxon>Burkholderiales</taxon>
        <taxon>Burkholderiaceae</taxon>
        <taxon>Paraburkholderia</taxon>
    </lineage>
</organism>
<evidence type="ECO:0000256" key="4">
    <source>
        <dbReference type="SAM" id="MobiDB-lite"/>
    </source>
</evidence>
<dbReference type="InterPro" id="IPR009057">
    <property type="entry name" value="Homeodomain-like_sf"/>
</dbReference>
<proteinExistence type="predicted"/>
<protein>
    <submittedName>
        <fullName evidence="6">Helix-turn-helix transcriptional regulator</fullName>
    </submittedName>
</protein>
<dbReference type="PROSITE" id="PS01124">
    <property type="entry name" value="HTH_ARAC_FAMILY_2"/>
    <property type="match status" value="1"/>
</dbReference>
<dbReference type="RefSeq" id="WP_176108797.1">
    <property type="nucleotide sequence ID" value="NZ_JAALDK010000001.1"/>
</dbReference>
<dbReference type="SMART" id="SM00342">
    <property type="entry name" value="HTH_ARAC"/>
    <property type="match status" value="1"/>
</dbReference>
<evidence type="ECO:0000313" key="6">
    <source>
        <dbReference type="EMBL" id="NUY02432.1"/>
    </source>
</evidence>
<evidence type="ECO:0000256" key="2">
    <source>
        <dbReference type="ARBA" id="ARBA00023125"/>
    </source>
</evidence>
<dbReference type="Gene3D" id="1.10.10.60">
    <property type="entry name" value="Homeodomain-like"/>
    <property type="match status" value="1"/>
</dbReference>
<name>A0A7Y6N012_9BURK</name>
<comment type="caution">
    <text evidence="6">The sequence shown here is derived from an EMBL/GenBank/DDBJ whole genome shotgun (WGS) entry which is preliminary data.</text>
</comment>
<dbReference type="Pfam" id="PF12833">
    <property type="entry name" value="HTH_18"/>
    <property type="match status" value="1"/>
</dbReference>
<evidence type="ECO:0000256" key="1">
    <source>
        <dbReference type="ARBA" id="ARBA00023015"/>
    </source>
</evidence>
<dbReference type="InterPro" id="IPR018060">
    <property type="entry name" value="HTH_AraC"/>
</dbReference>
<dbReference type="GeneID" id="301103140"/>
<dbReference type="PANTHER" id="PTHR46796:SF6">
    <property type="entry name" value="ARAC SUBFAMILY"/>
    <property type="match status" value="1"/>
</dbReference>
<dbReference type="Proteomes" id="UP000594380">
    <property type="component" value="Unassembled WGS sequence"/>
</dbReference>
<evidence type="ECO:0000256" key="3">
    <source>
        <dbReference type="ARBA" id="ARBA00023163"/>
    </source>
</evidence>
<dbReference type="PANTHER" id="PTHR46796">
    <property type="entry name" value="HTH-TYPE TRANSCRIPTIONAL ACTIVATOR RHAS-RELATED"/>
    <property type="match status" value="1"/>
</dbReference>
<dbReference type="AlphaFoldDB" id="A0A7Y6N012"/>
<gene>
    <name evidence="6" type="ORF">G5S42_22625</name>
</gene>